<dbReference type="InterPro" id="IPR002602">
    <property type="entry name" value="DB"/>
</dbReference>
<dbReference type="PANTHER" id="PTHR46705">
    <property type="entry name" value="PROTEIN CBG09805"/>
    <property type="match status" value="1"/>
</dbReference>
<protein>
    <recommendedName>
        <fullName evidence="5">DB module</fullName>
    </recommendedName>
</protein>
<evidence type="ECO:0000313" key="4">
    <source>
        <dbReference type="Proteomes" id="UP001303046"/>
    </source>
</evidence>
<dbReference type="InterPro" id="IPR013783">
    <property type="entry name" value="Ig-like_fold"/>
</dbReference>
<evidence type="ECO:0008006" key="5">
    <source>
        <dbReference type="Google" id="ProtNLM"/>
    </source>
</evidence>
<evidence type="ECO:0000259" key="1">
    <source>
        <dbReference type="PROSITE" id="PS50835"/>
    </source>
</evidence>
<reference evidence="3 4" key="1">
    <citation type="submission" date="2023-08" db="EMBL/GenBank/DDBJ databases">
        <title>A Necator americanus chromosomal reference genome.</title>
        <authorList>
            <person name="Ilik V."/>
            <person name="Petrzelkova K.J."/>
            <person name="Pardy F."/>
            <person name="Fuh T."/>
            <person name="Niatou-Singa F.S."/>
            <person name="Gouil Q."/>
            <person name="Baker L."/>
            <person name="Ritchie M.E."/>
            <person name="Jex A.R."/>
            <person name="Gazzola D."/>
            <person name="Li H."/>
            <person name="Toshio Fujiwara R."/>
            <person name="Zhan B."/>
            <person name="Aroian R.V."/>
            <person name="Pafco B."/>
            <person name="Schwarz E.M."/>
        </authorList>
    </citation>
    <scope>NUCLEOTIDE SEQUENCE [LARGE SCALE GENOMIC DNA]</scope>
    <source>
        <strain evidence="3 4">Aroian</strain>
        <tissue evidence="3">Whole animal</tissue>
    </source>
</reference>
<proteinExistence type="predicted"/>
<name>A0ABR1EW73_NECAM</name>
<dbReference type="PROSITE" id="PS50853">
    <property type="entry name" value="FN3"/>
    <property type="match status" value="1"/>
</dbReference>
<dbReference type="SMART" id="SM00060">
    <property type="entry name" value="FN3"/>
    <property type="match status" value="1"/>
</dbReference>
<dbReference type="Gene3D" id="2.60.40.10">
    <property type="entry name" value="Immunoglobulins"/>
    <property type="match status" value="2"/>
</dbReference>
<dbReference type="PROSITE" id="PS50835">
    <property type="entry name" value="IG_LIKE"/>
    <property type="match status" value="1"/>
</dbReference>
<dbReference type="CDD" id="cd00063">
    <property type="entry name" value="FN3"/>
    <property type="match status" value="1"/>
</dbReference>
<feature type="domain" description="Fibronectin type-III" evidence="2">
    <location>
        <begin position="160"/>
        <end position="257"/>
    </location>
</feature>
<comment type="caution">
    <text evidence="3">The sequence shown here is derived from an EMBL/GenBank/DDBJ whole genome shotgun (WGS) entry which is preliminary data.</text>
</comment>
<dbReference type="InterPro" id="IPR007110">
    <property type="entry name" value="Ig-like_dom"/>
</dbReference>
<dbReference type="PANTHER" id="PTHR46705:SF2">
    <property type="entry name" value="DOMAIN OF UNKNOWN FUNCTION DB DOMAIN-CONTAINING PROTEIN"/>
    <property type="match status" value="1"/>
</dbReference>
<dbReference type="EMBL" id="JAVFWL010000006">
    <property type="protein sequence ID" value="KAK6766725.1"/>
    <property type="molecule type" value="Genomic_DNA"/>
</dbReference>
<organism evidence="3 4">
    <name type="scientific">Necator americanus</name>
    <name type="common">Human hookworm</name>
    <dbReference type="NCBI Taxonomy" id="51031"/>
    <lineage>
        <taxon>Eukaryota</taxon>
        <taxon>Metazoa</taxon>
        <taxon>Ecdysozoa</taxon>
        <taxon>Nematoda</taxon>
        <taxon>Chromadorea</taxon>
        <taxon>Rhabditida</taxon>
        <taxon>Rhabditina</taxon>
        <taxon>Rhabditomorpha</taxon>
        <taxon>Strongyloidea</taxon>
        <taxon>Ancylostomatidae</taxon>
        <taxon>Bunostominae</taxon>
        <taxon>Necator</taxon>
    </lineage>
</organism>
<accession>A0ABR1EW73</accession>
<keyword evidence="4" id="KW-1185">Reference proteome</keyword>
<dbReference type="Pfam" id="PF00041">
    <property type="entry name" value="fn3"/>
    <property type="match status" value="1"/>
</dbReference>
<evidence type="ECO:0000313" key="3">
    <source>
        <dbReference type="EMBL" id="KAK6766725.1"/>
    </source>
</evidence>
<gene>
    <name evidence="3" type="primary">Necator_chrX.g26336</name>
    <name evidence="3" type="ORF">RB195_026170</name>
</gene>
<dbReference type="InterPro" id="IPR036116">
    <property type="entry name" value="FN3_sf"/>
</dbReference>
<dbReference type="Pfam" id="PF01682">
    <property type="entry name" value="DB"/>
    <property type="match status" value="2"/>
</dbReference>
<feature type="domain" description="Ig-like" evidence="1">
    <location>
        <begin position="246"/>
        <end position="357"/>
    </location>
</feature>
<dbReference type="Proteomes" id="UP001303046">
    <property type="component" value="Unassembled WGS sequence"/>
</dbReference>
<dbReference type="SUPFAM" id="SSF49265">
    <property type="entry name" value="Fibronectin type III"/>
    <property type="match status" value="1"/>
</dbReference>
<sequence>MLITLRTRFGAGGWLGSRRGDGQAIPDPLPMRLAYLVMLVLYDQASSHIESCCRNRGVSEVCSRALCRLESPPGDIERYTIFEARSGCAQFLPEIAECIVDGRDSSECCQTNAVQADESSCLGLCRGSSDGVSHWIRYQSCLSINLPSMYSCIQTSHTNTPTPPQLIKIVSKASTSVEIQWSAPAKYSDLVHIYKVHVIETSGMKHDEVVHSTKQLSITLTNLKPDGKYSIFVVAHASELSRKSTPSDVLHFSTSTNGNIGVSYASTVYVPQDALKATLACRLRMGVGARMHMVWEKKVGSTYRKVDAVRSRITTYASEEGPAVLVSALDIRALEDSDFGTYKCHVRGNSNDYGEIHLVAHSFAIGRPPLNPPETPLECCSRAVFRPHCHSVCHAGSERKRGLKPGSFLPQFRCLDEFQSLLRCTLSEMNSAGCCIRKKIPYHCLGMCDSNFELTRLIGSNCLEFESQVRQCQAEVLDLRPEAVSHLHTRSEADATILNWDRSDKAEVYHVYHRRRKGAWKSMSITKTTARVKNADEILVLAVNAYGELRLTRLVILVHFFIETDVQTNDHQGFRSFYYTSRIVCVN</sequence>
<dbReference type="InterPro" id="IPR003961">
    <property type="entry name" value="FN3_dom"/>
</dbReference>
<evidence type="ECO:0000259" key="2">
    <source>
        <dbReference type="PROSITE" id="PS50853"/>
    </source>
</evidence>